<comment type="similarity">
    <text evidence="1">Belongs to the transposase 8 family.</text>
</comment>
<name>A0A2T4J9S7_9RHOB</name>
<keyword evidence="3" id="KW-1185">Reference proteome</keyword>
<reference evidence="2 3" key="1">
    <citation type="submission" date="2018-03" db="EMBL/GenBank/DDBJ databases">
        <title>Rhodobacter veldkampii.</title>
        <authorList>
            <person name="Meyer T.E."/>
            <person name="Miller S."/>
            <person name="Lodha T."/>
            <person name="Gandham S."/>
            <person name="Chintalapati S."/>
            <person name="Chintalapati V.R."/>
        </authorList>
    </citation>
    <scope>NUCLEOTIDE SEQUENCE [LARGE SCALE GENOMIC DNA]</scope>
    <source>
        <strain evidence="2 3">DSM 11550</strain>
    </source>
</reference>
<dbReference type="SUPFAM" id="SSF48295">
    <property type="entry name" value="TrpR-like"/>
    <property type="match status" value="1"/>
</dbReference>
<dbReference type="EMBL" id="PZKF01000054">
    <property type="protein sequence ID" value="PTE14665.1"/>
    <property type="molecule type" value="Genomic_DNA"/>
</dbReference>
<gene>
    <name evidence="2" type="ORF">C5F46_14590</name>
</gene>
<dbReference type="GO" id="GO:0006313">
    <property type="term" value="P:DNA transposition"/>
    <property type="evidence" value="ECO:0007669"/>
    <property type="project" value="InterPro"/>
</dbReference>
<dbReference type="OrthoDB" id="9800877at2"/>
<dbReference type="RefSeq" id="WP_107326066.1">
    <property type="nucleotide sequence ID" value="NZ_NHSP01000044.1"/>
</dbReference>
<dbReference type="PANTHER" id="PTHR37936">
    <property type="entry name" value="TRANSPOSASE INSC FOR INSERTION ELEMENT IS2A-RELATED"/>
    <property type="match status" value="1"/>
</dbReference>
<evidence type="ECO:0000256" key="1">
    <source>
        <dbReference type="ARBA" id="ARBA00009964"/>
    </source>
</evidence>
<dbReference type="PANTHER" id="PTHR37936:SF3">
    <property type="entry name" value="TRANSPOSASE INSC FOR INSERTION ELEMENT IS2A-RELATED"/>
    <property type="match status" value="1"/>
</dbReference>
<dbReference type="Gene3D" id="1.10.10.10">
    <property type="entry name" value="Winged helix-like DNA-binding domain superfamily/Winged helix DNA-binding domain"/>
    <property type="match status" value="1"/>
</dbReference>
<comment type="caution">
    <text evidence="2">The sequence shown here is derived from an EMBL/GenBank/DDBJ whole genome shotgun (WGS) entry which is preliminary data.</text>
</comment>
<sequence length="138" mass="14793">MATTMEFLRDYGVEIRPNGQKRWPDEVKAQIVAEPLKPGATVNAVAARYGLRANHLSEWRGRARDGRLVLPAVEDEAFCFAPLMLSEADPGAADPEGSSAVVPAVGIEIVVGMVTIRLDRATSAARLAEIVQAIGSRP</sequence>
<evidence type="ECO:0000313" key="3">
    <source>
        <dbReference type="Proteomes" id="UP000241899"/>
    </source>
</evidence>
<proteinExistence type="inferred from homology"/>
<organism evidence="2 3">
    <name type="scientific">Phaeovulum veldkampii DSM 11550</name>
    <dbReference type="NCBI Taxonomy" id="1185920"/>
    <lineage>
        <taxon>Bacteria</taxon>
        <taxon>Pseudomonadati</taxon>
        <taxon>Pseudomonadota</taxon>
        <taxon>Alphaproteobacteria</taxon>
        <taxon>Rhodobacterales</taxon>
        <taxon>Paracoccaceae</taxon>
        <taxon>Phaeovulum</taxon>
    </lineage>
</organism>
<evidence type="ECO:0008006" key="4">
    <source>
        <dbReference type="Google" id="ProtNLM"/>
    </source>
</evidence>
<dbReference type="AlphaFoldDB" id="A0A2T4J9S7"/>
<dbReference type="InterPro" id="IPR010921">
    <property type="entry name" value="Trp_repressor/repl_initiator"/>
</dbReference>
<dbReference type="InterPro" id="IPR036388">
    <property type="entry name" value="WH-like_DNA-bd_sf"/>
</dbReference>
<dbReference type="InterPro" id="IPR002514">
    <property type="entry name" value="Transposase_8"/>
</dbReference>
<dbReference type="Proteomes" id="UP000241899">
    <property type="component" value="Unassembled WGS sequence"/>
</dbReference>
<protein>
    <recommendedName>
        <fullName evidence="4">Transposase</fullName>
    </recommendedName>
</protein>
<accession>A0A2T4J9S7</accession>
<evidence type="ECO:0000313" key="2">
    <source>
        <dbReference type="EMBL" id="PTE14665.1"/>
    </source>
</evidence>
<dbReference type="GO" id="GO:0004803">
    <property type="term" value="F:transposase activity"/>
    <property type="evidence" value="ECO:0007669"/>
    <property type="project" value="InterPro"/>
</dbReference>
<dbReference type="NCBIfam" id="NF047595">
    <property type="entry name" value="IS66_ISRel24_TnpA"/>
    <property type="match status" value="1"/>
</dbReference>
<dbReference type="GO" id="GO:0043565">
    <property type="term" value="F:sequence-specific DNA binding"/>
    <property type="evidence" value="ECO:0007669"/>
    <property type="project" value="InterPro"/>
</dbReference>
<dbReference type="Pfam" id="PF01527">
    <property type="entry name" value="HTH_Tnp_1"/>
    <property type="match status" value="1"/>
</dbReference>